<dbReference type="InterPro" id="IPR027417">
    <property type="entry name" value="P-loop_NTPase"/>
</dbReference>
<reference evidence="4 5" key="1">
    <citation type="submission" date="2020-08" db="EMBL/GenBank/DDBJ databases">
        <title>Genomic Encyclopedia of Type Strains, Phase III (KMG-III): the genomes of soil and plant-associated and newly described type strains.</title>
        <authorList>
            <person name="Whitman W."/>
        </authorList>
    </citation>
    <scope>NUCLEOTIDE SEQUENCE [LARGE SCALE GENOMIC DNA]</scope>
    <source>
        <strain evidence="4 5">CECT 8712</strain>
    </source>
</reference>
<feature type="region of interest" description="Disordered" evidence="2">
    <location>
        <begin position="945"/>
        <end position="965"/>
    </location>
</feature>
<proteinExistence type="predicted"/>
<dbReference type="InterPro" id="IPR038734">
    <property type="entry name" value="YhaN_AAA"/>
</dbReference>
<organism evidence="4 5">
    <name type="scientific">Nocardiopsis algeriensis</name>
    <dbReference type="NCBI Taxonomy" id="1478215"/>
    <lineage>
        <taxon>Bacteria</taxon>
        <taxon>Bacillati</taxon>
        <taxon>Actinomycetota</taxon>
        <taxon>Actinomycetes</taxon>
        <taxon>Streptosporangiales</taxon>
        <taxon>Nocardiopsidaceae</taxon>
        <taxon>Nocardiopsis</taxon>
    </lineage>
</organism>
<dbReference type="Proteomes" id="UP000536604">
    <property type="component" value="Unassembled WGS sequence"/>
</dbReference>
<evidence type="ECO:0000313" key="5">
    <source>
        <dbReference type="Proteomes" id="UP000536604"/>
    </source>
</evidence>
<dbReference type="PANTHER" id="PTHR41259:SF1">
    <property type="entry name" value="DOUBLE-STRAND BREAK REPAIR RAD50 ATPASE, PUTATIVE-RELATED"/>
    <property type="match status" value="1"/>
</dbReference>
<evidence type="ECO:0000256" key="2">
    <source>
        <dbReference type="SAM" id="MobiDB-lite"/>
    </source>
</evidence>
<evidence type="ECO:0000259" key="3">
    <source>
        <dbReference type="Pfam" id="PF13514"/>
    </source>
</evidence>
<feature type="domain" description="YhaN AAA" evidence="3">
    <location>
        <begin position="1"/>
        <end position="201"/>
    </location>
</feature>
<sequence>MRIKRLDLSAFGPFTDLSLDLSGPGVHVVYGPNEAGKSSALASLADLLYGFGHSSPYGFLHKQSHLRLGALLEDGTGELEVVRHKRRRDSLTSPGGAPIPEERMAALLHQISREEFTGTFALTLAELQNGGRRLLEGRGDLGQALYSARSGRDLRAVRERLEARQRELFLPTGSNPSLNRLLRRRKELGEELKRAQTSAEAFESLHREAEIAEKRADELDQQWGEADREHRRWERLARVLPDLRERHVLRERLEALRGQGPLAPADARGRLEELERAREGHRTARDTAASALERDRARAAGVHVDTHLSAVAEEAEALVAELAGVAASIRAWEDGERDEARLREQARQLWARAGSGEMGAEGPERVAAPVRERIVGLTEELPAAEAAAESARGQVRAKEEAAERALADLEALPEPEDSALLQAVLGEAPASLEASLREAREEAGELSARLEAALSEAGWAGRWADTDEACAALLAAVVPDASQVAGHRDRLTDLRARTKAKREEHRSALRGLERERGELEALRSRVDPPSEDDLREARLARDTLWKRVRAGKEGLSEEFEAALARADEVADRLRREADAVAERLTRETRVRELEQELAHTAQDLEELETERAGLDRAWEALWPGEDVPAPEVGRADAVLRHLRDLRDLHEERQVARGRAEEAERSARTVADQLGALLTGTDLEPVLVPGADPAVLLPQLRTLAREELERREKAAAERTEARHRRQTHEQDLERLRRDLEAAENGLREWSRQWDEAVAEAGFDAGARPRSVRADLDLREQAADLWQEACGAGERARAALARVEEFDRELAEVFSACGEDLPEDREERASALRDLHERAKANARAEQDLARLEESAAEHEAELAEARSRSEQVAEGLDALLAEAGAADTAQLRAAIERTEQVADLERQLRTLEQKLAREGDLARLEEEARGLDDAEVDRRVREAELRREELDGERGPARERSARARSEFERVDGSARAAEIAEELAAVGAEIEEQTAEYMRLAFAREILSAQVEDYRQRNQDPVLLRAQELFSFLTLERFTGLSPDTDERGNHLLRVVRRTGQLEEVASLSEGTADQLYLALRLASLERYAEAGRTMPFVVDDVFLAFDDERSEAALRVLGGMADRFQVVVFTHHGHLADLARETLPDRSHVHTLPRFDPPPVAGTA</sequence>
<dbReference type="AlphaFoldDB" id="A0A841IMB8"/>
<protein>
    <submittedName>
        <fullName evidence="4">Uncharacterized protein YhaN</fullName>
    </submittedName>
</protein>
<comment type="caution">
    <text evidence="4">The sequence shown here is derived from an EMBL/GenBank/DDBJ whole genome shotgun (WGS) entry which is preliminary data.</text>
</comment>
<evidence type="ECO:0000313" key="4">
    <source>
        <dbReference type="EMBL" id="MBB6119202.1"/>
    </source>
</evidence>
<gene>
    <name evidence="4" type="ORF">FHS13_001137</name>
</gene>
<feature type="coiled-coil region" evidence="1">
    <location>
        <begin position="833"/>
        <end position="867"/>
    </location>
</feature>
<dbReference type="SUPFAM" id="SSF52540">
    <property type="entry name" value="P-loop containing nucleoside triphosphate hydrolases"/>
    <property type="match status" value="2"/>
</dbReference>
<evidence type="ECO:0000256" key="1">
    <source>
        <dbReference type="SAM" id="Coils"/>
    </source>
</evidence>
<feature type="coiled-coil region" evidence="1">
    <location>
        <begin position="495"/>
        <end position="522"/>
    </location>
</feature>
<keyword evidence="1" id="KW-0175">Coiled coil</keyword>
<dbReference type="Gene3D" id="3.40.50.300">
    <property type="entry name" value="P-loop containing nucleotide triphosphate hydrolases"/>
    <property type="match status" value="2"/>
</dbReference>
<keyword evidence="5" id="KW-1185">Reference proteome</keyword>
<name>A0A841IMB8_9ACTN</name>
<feature type="coiled-coil region" evidence="1">
    <location>
        <begin position="893"/>
        <end position="920"/>
    </location>
</feature>
<dbReference type="Pfam" id="PF13514">
    <property type="entry name" value="AAA_27"/>
    <property type="match status" value="1"/>
</dbReference>
<dbReference type="PANTHER" id="PTHR41259">
    <property type="entry name" value="DOUBLE-STRAND BREAK REPAIR RAD50 ATPASE, PUTATIVE-RELATED"/>
    <property type="match status" value="1"/>
</dbReference>
<accession>A0A841IMB8</accession>
<dbReference type="RefSeq" id="WP_184288567.1">
    <property type="nucleotide sequence ID" value="NZ_JACHJO010000003.1"/>
</dbReference>
<feature type="coiled-coil region" evidence="1">
    <location>
        <begin position="710"/>
        <end position="751"/>
    </location>
</feature>
<feature type="coiled-coil region" evidence="1">
    <location>
        <begin position="556"/>
        <end position="617"/>
    </location>
</feature>
<feature type="coiled-coil region" evidence="1">
    <location>
        <begin position="178"/>
        <end position="222"/>
    </location>
</feature>
<dbReference type="EMBL" id="JACHJO010000003">
    <property type="protein sequence ID" value="MBB6119202.1"/>
    <property type="molecule type" value="Genomic_DNA"/>
</dbReference>